<keyword evidence="2" id="KW-1185">Reference proteome</keyword>
<dbReference type="Proteomes" id="UP000054007">
    <property type="component" value="Unassembled WGS sequence"/>
</dbReference>
<evidence type="ECO:0000313" key="2">
    <source>
        <dbReference type="Proteomes" id="UP000054007"/>
    </source>
</evidence>
<accession>A0A0D7B6U0</accession>
<dbReference type="EMBL" id="KN880573">
    <property type="protein sequence ID" value="KIY65909.1"/>
    <property type="molecule type" value="Genomic_DNA"/>
</dbReference>
<reference evidence="1 2" key="1">
    <citation type="journal article" date="2015" name="Fungal Genet. Biol.">
        <title>Evolution of novel wood decay mechanisms in Agaricales revealed by the genome sequences of Fistulina hepatica and Cylindrobasidium torrendii.</title>
        <authorList>
            <person name="Floudas D."/>
            <person name="Held B.W."/>
            <person name="Riley R."/>
            <person name="Nagy L.G."/>
            <person name="Koehler G."/>
            <person name="Ransdell A.S."/>
            <person name="Younus H."/>
            <person name="Chow J."/>
            <person name="Chiniquy J."/>
            <person name="Lipzen A."/>
            <person name="Tritt A."/>
            <person name="Sun H."/>
            <person name="Haridas S."/>
            <person name="LaButti K."/>
            <person name="Ohm R.A."/>
            <person name="Kues U."/>
            <person name="Blanchette R.A."/>
            <person name="Grigoriev I.V."/>
            <person name="Minto R.E."/>
            <person name="Hibbett D.S."/>
        </authorList>
    </citation>
    <scope>NUCLEOTIDE SEQUENCE [LARGE SCALE GENOMIC DNA]</scope>
    <source>
        <strain evidence="1 2">FP15055 ss-10</strain>
    </source>
</reference>
<sequence>MWTVPLIRSPSRSLEKTPVIDVYEMVGSTCFTKLQTHSEVQAILSALANEIRLGFLAHRPLVVTFGAKSLPTTHQDTQPNRKTGLTINEQSLEDCMSILNAIPHVTSLSLAVDVRIGHAYLFPWCGPMYDWLQRATNLEQLALPAPLDDAFLRSLPPNLSVSLTHLCLFGHTRENLDLLPAFDQIVRACPKLTHLGYSARSSSDILSLANYRIPSQLVLFVVHCPSHLPMSPDTLGCLASVEDIRFVAMRVHTTMFKPLESLLEDLAYYGLISARGYGGIFNGTYAPPGEGDAWSYGDDIVRKRALEAHG</sequence>
<evidence type="ECO:0000313" key="1">
    <source>
        <dbReference type="EMBL" id="KIY65909.1"/>
    </source>
</evidence>
<proteinExistence type="predicted"/>
<name>A0A0D7B6U0_9AGAR</name>
<evidence type="ECO:0008006" key="3">
    <source>
        <dbReference type="Google" id="ProtNLM"/>
    </source>
</evidence>
<organism evidence="1 2">
    <name type="scientific">Cylindrobasidium torrendii FP15055 ss-10</name>
    <dbReference type="NCBI Taxonomy" id="1314674"/>
    <lineage>
        <taxon>Eukaryota</taxon>
        <taxon>Fungi</taxon>
        <taxon>Dikarya</taxon>
        <taxon>Basidiomycota</taxon>
        <taxon>Agaricomycotina</taxon>
        <taxon>Agaricomycetes</taxon>
        <taxon>Agaricomycetidae</taxon>
        <taxon>Agaricales</taxon>
        <taxon>Marasmiineae</taxon>
        <taxon>Physalacriaceae</taxon>
        <taxon>Cylindrobasidium</taxon>
    </lineage>
</organism>
<gene>
    <name evidence="1" type="ORF">CYLTODRAFT_491950</name>
</gene>
<dbReference type="AlphaFoldDB" id="A0A0D7B6U0"/>
<protein>
    <recommendedName>
        <fullName evidence="3">F-box domain-containing protein</fullName>
    </recommendedName>
</protein>